<reference evidence="1 2" key="1">
    <citation type="submission" date="2018-05" db="EMBL/GenBank/DDBJ databases">
        <title>Genomic Encyclopedia of Type Strains, Phase IV (KMG-V): Genome sequencing to study the core and pangenomes of soil and plant-associated prokaryotes.</title>
        <authorList>
            <person name="Whitman W."/>
        </authorList>
    </citation>
    <scope>NUCLEOTIDE SEQUENCE [LARGE SCALE GENOMIC DNA]</scope>
    <source>
        <strain evidence="1 2">PNA 200-10</strain>
    </source>
</reference>
<organism evidence="1 2">
    <name type="scientific">Pantoea allii</name>
    <dbReference type="NCBI Taxonomy" id="574096"/>
    <lineage>
        <taxon>Bacteria</taxon>
        <taxon>Pseudomonadati</taxon>
        <taxon>Pseudomonadota</taxon>
        <taxon>Gammaproteobacteria</taxon>
        <taxon>Enterobacterales</taxon>
        <taxon>Erwiniaceae</taxon>
        <taxon>Pantoea</taxon>
    </lineage>
</organism>
<name>A0A2V2BL15_9GAMM</name>
<protein>
    <submittedName>
        <fullName evidence="1">Uncharacterized protein</fullName>
    </submittedName>
</protein>
<evidence type="ECO:0000313" key="2">
    <source>
        <dbReference type="Proteomes" id="UP000245981"/>
    </source>
</evidence>
<dbReference type="NCBIfam" id="NF038336">
    <property type="entry name" value="YjiT_fam"/>
    <property type="match status" value="1"/>
</dbReference>
<evidence type="ECO:0000313" key="1">
    <source>
        <dbReference type="EMBL" id="PWK99437.1"/>
    </source>
</evidence>
<comment type="caution">
    <text evidence="1">The sequence shown here is derived from an EMBL/GenBank/DDBJ whole genome shotgun (WGS) entry which is preliminary data.</text>
</comment>
<accession>A0A2V2BL15</accession>
<proteinExistence type="predicted"/>
<dbReference type="Proteomes" id="UP000245981">
    <property type="component" value="Unassembled WGS sequence"/>
</dbReference>
<gene>
    <name evidence="1" type="ORF">C7431_102241</name>
</gene>
<dbReference type="AlphaFoldDB" id="A0A2V2BL15"/>
<sequence>MSRSECIYLIKCTFWLTKFLTHRGLKVTDSRPLFEYHTTNDEYEELKRLLLDVGQAEGLKNDKGYSACFTLFSAEWYRRDYERIHGWSWDPIYKTLDISLSASELSLIVPKGLEDYWRRPVRFYDSERRNFLGSLFSEGGLPFKLLKESDSRFQSVFSRILNQYDQSLSLGYSVLAIVQAAVEKSQLPTVFKEDTSVELIGHMADQLISLVQTYDLINHSEPVNELDRVHPKWRDSFPMPLDDETGTSFLNGLLRTATVETKPRLQKKSKTTVCNFYWSEQHPDKIHAHIFLPNELTFAISSEPSTTRFELAVYEDGEEVSSLGPAYARLDKTQAIVRLRNSEVRFVRQQTTASLSLVARAGGIIVGSIKLDRGEIAVGDVPVTFVRDEDRWLLQGQASCSVHSSDVLIILPTEGRLASKHEDCSSDIQALEHSVLFIKGRQDVIFEGNETYRIRTGREQVKHPDLALQGNQLVWLCSPYETFVGTPRVIHKFAAAQRIEYERFLSGKSIDKCDLHETMGAHYISIRNEDNETLLRRKIGILPSDFQLEIKNREQANQGVIIISTQHPCLYRLKDKTLEVGRSKSENKTDIMIKAEGVPPTSVVLQVTPNLAGNPIDIILPFPTKGCLVLDVNGQHLHKNITINDLLGTRAFLFGKNGEPARFRLELRLISRARLRAWYEWYYTAGERPVELNLYSLREHIENLLSLETGIDQIVEMRVDGAGSVLTWQIRRYKYSLNYDYERQVLFSSSVNTRSGQIPSPVIMLLSEPERKPISITSRMSEGVPVGEFELSSVIQKNGPWLVVPGKGEEAAFRPCFIRGEPPLQTGVHAIQSMQKATQLFNPRSDVNTITLVLNQMASSPSHSGWQFLRSLYEQYGYLPLATFEVWRALVQHPQALAMSLFKFEMSVEYLSRIENEFPIFWEFLPILDVKDAADRFRAFLAHKGAPEEMQKRLLNKMYQQLGTIFPTYANEVQMWLSLGIKPRPIPHPTMRDIIQEWYQDLLREHSESRWPEYGGAQLCHWIMSQTESVIDISPDTEYRYSVVWLPVFAAAVASGKTTFESVFGHEPGKLFFLRQVRDFDSRWFNSIFQFSLLRNVAEK</sequence>
<dbReference type="InterPro" id="IPR047879">
    <property type="entry name" value="YjiT"/>
</dbReference>
<dbReference type="OrthoDB" id="5494042at2"/>
<dbReference type="RefSeq" id="WP_109716661.1">
    <property type="nucleotide sequence ID" value="NZ_QGHF01000002.1"/>
</dbReference>
<dbReference type="EMBL" id="QGHF01000002">
    <property type="protein sequence ID" value="PWK99437.1"/>
    <property type="molecule type" value="Genomic_DNA"/>
</dbReference>